<evidence type="ECO:0000259" key="3">
    <source>
        <dbReference type="Pfam" id="PF02826"/>
    </source>
</evidence>
<dbReference type="PANTHER" id="PTHR43333">
    <property type="entry name" value="2-HACID_DH_C DOMAIN-CONTAINING PROTEIN"/>
    <property type="match status" value="1"/>
</dbReference>
<dbReference type="GO" id="GO:0051287">
    <property type="term" value="F:NAD binding"/>
    <property type="evidence" value="ECO:0007669"/>
    <property type="project" value="InterPro"/>
</dbReference>
<dbReference type="SUPFAM" id="SSF52283">
    <property type="entry name" value="Formate/glycerate dehydrogenase catalytic domain-like"/>
    <property type="match status" value="1"/>
</dbReference>
<dbReference type="SUPFAM" id="SSF51735">
    <property type="entry name" value="NAD(P)-binding Rossmann-fold domains"/>
    <property type="match status" value="1"/>
</dbReference>
<reference evidence="4 5" key="1">
    <citation type="submission" date="2019-08" db="EMBL/GenBank/DDBJ databases">
        <title>In-depth cultivation of the pig gut microbiome towards novel bacterial diversity and tailored functional studies.</title>
        <authorList>
            <person name="Wylensek D."/>
            <person name="Hitch T.C.A."/>
            <person name="Clavel T."/>
        </authorList>
    </citation>
    <scope>NUCLEOTIDE SEQUENCE [LARGE SCALE GENOMIC DNA]</scope>
    <source>
        <strain evidence="4 5">WCA-389-WT-5B</strain>
    </source>
</reference>
<evidence type="ECO:0000256" key="1">
    <source>
        <dbReference type="ARBA" id="ARBA00023002"/>
    </source>
</evidence>
<keyword evidence="2" id="KW-0520">NAD</keyword>
<protein>
    <submittedName>
        <fullName evidence="4">D-2-hydroxyacid dehydrogenase</fullName>
    </submittedName>
</protein>
<evidence type="ECO:0000313" key="4">
    <source>
        <dbReference type="EMBL" id="MSS82604.1"/>
    </source>
</evidence>
<dbReference type="InterPro" id="IPR036291">
    <property type="entry name" value="NAD(P)-bd_dom_sf"/>
</dbReference>
<evidence type="ECO:0000313" key="5">
    <source>
        <dbReference type="Proteomes" id="UP000441455"/>
    </source>
</evidence>
<dbReference type="CDD" id="cd05300">
    <property type="entry name" value="2-Hacid_dh_1"/>
    <property type="match status" value="1"/>
</dbReference>
<keyword evidence="1" id="KW-0560">Oxidoreductase</keyword>
<comment type="caution">
    <text evidence="4">The sequence shown here is derived from an EMBL/GenBank/DDBJ whole genome shotgun (WGS) entry which is preliminary data.</text>
</comment>
<dbReference type="Gene3D" id="3.40.50.720">
    <property type="entry name" value="NAD(P)-binding Rossmann-like Domain"/>
    <property type="match status" value="2"/>
</dbReference>
<dbReference type="GO" id="GO:0016491">
    <property type="term" value="F:oxidoreductase activity"/>
    <property type="evidence" value="ECO:0007669"/>
    <property type="project" value="UniProtKB-KW"/>
</dbReference>
<gene>
    <name evidence="4" type="ORF">FX155_08370</name>
</gene>
<dbReference type="PANTHER" id="PTHR43333:SF1">
    <property type="entry name" value="D-ISOMER SPECIFIC 2-HYDROXYACID DEHYDROGENASE NAD-BINDING DOMAIN-CONTAINING PROTEIN"/>
    <property type="match status" value="1"/>
</dbReference>
<proteinExistence type="predicted"/>
<dbReference type="InterPro" id="IPR006140">
    <property type="entry name" value="D-isomer_DH_NAD-bd"/>
</dbReference>
<dbReference type="Proteomes" id="UP000441455">
    <property type="component" value="Unassembled WGS sequence"/>
</dbReference>
<dbReference type="Pfam" id="PF02826">
    <property type="entry name" value="2-Hacid_dh_C"/>
    <property type="match status" value="1"/>
</dbReference>
<evidence type="ECO:0000256" key="2">
    <source>
        <dbReference type="ARBA" id="ARBA00023027"/>
    </source>
</evidence>
<name>A0A6N7VLL5_ACIFE</name>
<dbReference type="EMBL" id="VULN01000011">
    <property type="protein sequence ID" value="MSS82604.1"/>
    <property type="molecule type" value="Genomic_DNA"/>
</dbReference>
<sequence>MKIAVPMFMREKDRKVLEKAAPGAEFCYGKDLDTLQGAEVIIGNVAPKKLAGLAGLKWVQLNSAGADAYCKPGILDPSVQLTNCTGAYGQALSEHMLALTLSLQKKLYLYHRNQLQHQWKDEGEVTSLEGATVVVVGFGDIGRSYGRLCRLLGAHVIGIRRHRGEIPTEADQMGTLEDLPGFLGQADVVASVLPGTPETTHLYDAGMFQAMKPGAFFINCGRGNAVVQEDLARALSEEHLAGAALDVTDPEPLPADSPLWDVPNLLITPHISGDHHLPQTWDKAVAIAARNLKHYLAGEPLENLVDRKTGYKKSV</sequence>
<accession>A0A6N7VLL5</accession>
<organism evidence="4 5">
    <name type="scientific">Acidaminococcus fermentans</name>
    <dbReference type="NCBI Taxonomy" id="905"/>
    <lineage>
        <taxon>Bacteria</taxon>
        <taxon>Bacillati</taxon>
        <taxon>Bacillota</taxon>
        <taxon>Negativicutes</taxon>
        <taxon>Acidaminococcales</taxon>
        <taxon>Acidaminococcaceae</taxon>
        <taxon>Acidaminococcus</taxon>
    </lineage>
</organism>
<dbReference type="RefSeq" id="WP_154488414.1">
    <property type="nucleotide sequence ID" value="NZ_VULN01000011.1"/>
</dbReference>
<feature type="domain" description="D-isomer specific 2-hydroxyacid dehydrogenase NAD-binding" evidence="3">
    <location>
        <begin position="97"/>
        <end position="272"/>
    </location>
</feature>
<dbReference type="OrthoDB" id="9805416at2"/>
<dbReference type="AlphaFoldDB" id="A0A6N7VLL5"/>